<reference evidence="1 2" key="1">
    <citation type="journal article" date="2014" name="FEMS Microbiol. Lett.">
        <title>Draft genome sequences of three Holospora species (Holospora obtusa, Holospora undulata, and Holospora elegans), endonuclear symbiotic bacteria of the ciliate Paramecium caudatum.</title>
        <authorList>
            <person name="Dohra H."/>
            <person name="Tanaka K."/>
            <person name="Suzuki T."/>
            <person name="Fujishima M."/>
            <person name="Suzuki H."/>
        </authorList>
    </citation>
    <scope>NUCLEOTIDE SEQUENCE [LARGE SCALE GENOMIC DNA]</scope>
    <source>
        <strain evidence="1 2">E1</strain>
    </source>
</reference>
<accession>A0A023DWM6</accession>
<dbReference type="AlphaFoldDB" id="A0A023DWM6"/>
<dbReference type="EMBL" id="BAUP01000034">
    <property type="protein sequence ID" value="GAJ45843.1"/>
    <property type="molecule type" value="Genomic_DNA"/>
</dbReference>
<gene>
    <name evidence="1" type="ORF">HE1_00153</name>
</gene>
<evidence type="ECO:0000313" key="1">
    <source>
        <dbReference type="EMBL" id="GAJ45843.1"/>
    </source>
</evidence>
<evidence type="ECO:0000313" key="2">
    <source>
        <dbReference type="Proteomes" id="UP000024842"/>
    </source>
</evidence>
<dbReference type="Proteomes" id="UP000024842">
    <property type="component" value="Unassembled WGS sequence"/>
</dbReference>
<organism evidence="1 2">
    <name type="scientific">Holospora elegans E1</name>
    <dbReference type="NCBI Taxonomy" id="1427503"/>
    <lineage>
        <taxon>Bacteria</taxon>
        <taxon>Pseudomonadati</taxon>
        <taxon>Pseudomonadota</taxon>
        <taxon>Alphaproteobacteria</taxon>
        <taxon>Holosporales</taxon>
        <taxon>Holosporaceae</taxon>
        <taxon>Holospora</taxon>
    </lineage>
</organism>
<comment type="caution">
    <text evidence="1">The sequence shown here is derived from an EMBL/GenBank/DDBJ whole genome shotgun (WGS) entry which is preliminary data.</text>
</comment>
<name>A0A023DWM6_9PROT</name>
<proteinExistence type="predicted"/>
<keyword evidence="2" id="KW-1185">Reference proteome</keyword>
<dbReference type="RefSeq" id="WP_278242997.1">
    <property type="nucleotide sequence ID" value="NZ_BAUP01000034.1"/>
</dbReference>
<sequence>MQIFLTEEACVALRTQHWQEKKRRVADRITAVLLSDKGWSLSNC</sequence>
<protein>
    <submittedName>
        <fullName evidence="1">Uncharacterized protein</fullName>
    </submittedName>
</protein>